<proteinExistence type="predicted"/>
<accession>A0A9J6FH01</accession>
<organism evidence="1 2">
    <name type="scientific">Haemaphysalis longicornis</name>
    <name type="common">Bush tick</name>
    <dbReference type="NCBI Taxonomy" id="44386"/>
    <lineage>
        <taxon>Eukaryota</taxon>
        <taxon>Metazoa</taxon>
        <taxon>Ecdysozoa</taxon>
        <taxon>Arthropoda</taxon>
        <taxon>Chelicerata</taxon>
        <taxon>Arachnida</taxon>
        <taxon>Acari</taxon>
        <taxon>Parasitiformes</taxon>
        <taxon>Ixodida</taxon>
        <taxon>Ixodoidea</taxon>
        <taxon>Ixodidae</taxon>
        <taxon>Haemaphysalinae</taxon>
        <taxon>Haemaphysalis</taxon>
    </lineage>
</organism>
<sequence length="61" mass="7241">MLFPNSDLLGEFEQNNDIFVQDRVNEIKRKSRANQWGYAKSDENPADVMTREIKNETAYFR</sequence>
<dbReference type="Proteomes" id="UP000821853">
    <property type="component" value="Chromosome 1"/>
</dbReference>
<reference evidence="1 2" key="1">
    <citation type="journal article" date="2020" name="Cell">
        <title>Large-Scale Comparative Analyses of Tick Genomes Elucidate Their Genetic Diversity and Vector Capacities.</title>
        <authorList>
            <consortium name="Tick Genome and Microbiome Consortium (TIGMIC)"/>
            <person name="Jia N."/>
            <person name="Wang J."/>
            <person name="Shi W."/>
            <person name="Du L."/>
            <person name="Sun Y."/>
            <person name="Zhan W."/>
            <person name="Jiang J.F."/>
            <person name="Wang Q."/>
            <person name="Zhang B."/>
            <person name="Ji P."/>
            <person name="Bell-Sakyi L."/>
            <person name="Cui X.M."/>
            <person name="Yuan T.T."/>
            <person name="Jiang B.G."/>
            <person name="Yang W.F."/>
            <person name="Lam T.T."/>
            <person name="Chang Q.C."/>
            <person name="Ding S.J."/>
            <person name="Wang X.J."/>
            <person name="Zhu J.G."/>
            <person name="Ruan X.D."/>
            <person name="Zhao L."/>
            <person name="Wei J.T."/>
            <person name="Ye R.Z."/>
            <person name="Que T.C."/>
            <person name="Du C.H."/>
            <person name="Zhou Y.H."/>
            <person name="Cheng J.X."/>
            <person name="Dai P.F."/>
            <person name="Guo W.B."/>
            <person name="Han X.H."/>
            <person name="Huang E.J."/>
            <person name="Li L.F."/>
            <person name="Wei W."/>
            <person name="Gao Y.C."/>
            <person name="Liu J.Z."/>
            <person name="Shao H.Z."/>
            <person name="Wang X."/>
            <person name="Wang C.C."/>
            <person name="Yang T.C."/>
            <person name="Huo Q.B."/>
            <person name="Li W."/>
            <person name="Chen H.Y."/>
            <person name="Chen S.E."/>
            <person name="Zhou L.G."/>
            <person name="Ni X.B."/>
            <person name="Tian J.H."/>
            <person name="Sheng Y."/>
            <person name="Liu T."/>
            <person name="Pan Y.S."/>
            <person name="Xia L.Y."/>
            <person name="Li J."/>
            <person name="Zhao F."/>
            <person name="Cao W.C."/>
        </authorList>
    </citation>
    <scope>NUCLEOTIDE SEQUENCE [LARGE SCALE GENOMIC DNA]</scope>
    <source>
        <strain evidence="1">HaeL-2018</strain>
    </source>
</reference>
<protein>
    <submittedName>
        <fullName evidence="1">Uncharacterized protein</fullName>
    </submittedName>
</protein>
<dbReference type="VEuPathDB" id="VectorBase:HLOH_060415"/>
<evidence type="ECO:0000313" key="2">
    <source>
        <dbReference type="Proteomes" id="UP000821853"/>
    </source>
</evidence>
<dbReference type="EMBL" id="JABSTR010000001">
    <property type="protein sequence ID" value="KAH9361633.1"/>
    <property type="molecule type" value="Genomic_DNA"/>
</dbReference>
<gene>
    <name evidence="1" type="ORF">HPB48_005214</name>
</gene>
<name>A0A9J6FH01_HAELO</name>
<keyword evidence="2" id="KW-1185">Reference proteome</keyword>
<evidence type="ECO:0000313" key="1">
    <source>
        <dbReference type="EMBL" id="KAH9361633.1"/>
    </source>
</evidence>
<dbReference type="OrthoDB" id="6776697at2759"/>
<comment type="caution">
    <text evidence="1">The sequence shown here is derived from an EMBL/GenBank/DDBJ whole genome shotgun (WGS) entry which is preliminary data.</text>
</comment>
<dbReference type="AlphaFoldDB" id="A0A9J6FH01"/>